<evidence type="ECO:0000256" key="3">
    <source>
        <dbReference type="ARBA" id="ARBA00022630"/>
    </source>
</evidence>
<keyword evidence="7" id="KW-0520">NAD</keyword>
<accession>A0AAW7YN21</accession>
<evidence type="ECO:0000256" key="6">
    <source>
        <dbReference type="ARBA" id="ARBA00023002"/>
    </source>
</evidence>
<proteinExistence type="inferred from homology"/>
<dbReference type="InterPro" id="IPR000415">
    <property type="entry name" value="Nitroreductase-like"/>
</dbReference>
<comment type="cofactor">
    <cofactor evidence="1">
        <name>FMN</name>
        <dbReference type="ChEBI" id="CHEBI:58210"/>
    </cofactor>
</comment>
<dbReference type="InterPro" id="IPR050627">
    <property type="entry name" value="Nitroreductase/BluB"/>
</dbReference>
<protein>
    <submittedName>
        <fullName evidence="9">NAD(P)H-dependent oxidoreductase</fullName>
    </submittedName>
</protein>
<comment type="similarity">
    <text evidence="2">Belongs to the nitroreductase family.</text>
</comment>
<dbReference type="Gene3D" id="3.40.109.10">
    <property type="entry name" value="NADH Oxidase"/>
    <property type="match status" value="1"/>
</dbReference>
<dbReference type="SUPFAM" id="SSF55469">
    <property type="entry name" value="FMN-dependent nitroreductase-like"/>
    <property type="match status" value="1"/>
</dbReference>
<dbReference type="RefSeq" id="WP_046467009.1">
    <property type="nucleotide sequence ID" value="NZ_JAUOQO010000001.1"/>
</dbReference>
<evidence type="ECO:0000259" key="8">
    <source>
        <dbReference type="Pfam" id="PF00881"/>
    </source>
</evidence>
<name>A0AAW7YN21_9STAP</name>
<feature type="domain" description="Nitroreductase" evidence="8">
    <location>
        <begin position="15"/>
        <end position="177"/>
    </location>
</feature>
<keyword evidence="6" id="KW-0560">Oxidoreductase</keyword>
<dbReference type="GO" id="GO:0046857">
    <property type="term" value="F:oxidoreductase activity, acting on other nitrogenous compounds as donors, with NAD or NADP as acceptor"/>
    <property type="evidence" value="ECO:0007669"/>
    <property type="project" value="TreeGrafter"/>
</dbReference>
<evidence type="ECO:0000256" key="7">
    <source>
        <dbReference type="ARBA" id="ARBA00023027"/>
    </source>
</evidence>
<reference evidence="9" key="1">
    <citation type="submission" date="2023-07" db="EMBL/GenBank/DDBJ databases">
        <title>Genome content predicts the carbon catabolic preferences of heterotrophic bacteria.</title>
        <authorList>
            <person name="Gralka M."/>
        </authorList>
    </citation>
    <scope>NUCLEOTIDE SEQUENCE</scope>
    <source>
        <strain evidence="9">E2R20</strain>
    </source>
</reference>
<dbReference type="AlphaFoldDB" id="A0AAW7YN21"/>
<evidence type="ECO:0000256" key="5">
    <source>
        <dbReference type="ARBA" id="ARBA00022857"/>
    </source>
</evidence>
<evidence type="ECO:0000256" key="4">
    <source>
        <dbReference type="ARBA" id="ARBA00022643"/>
    </source>
</evidence>
<dbReference type="InterPro" id="IPR029479">
    <property type="entry name" value="Nitroreductase"/>
</dbReference>
<evidence type="ECO:0000313" key="10">
    <source>
        <dbReference type="Proteomes" id="UP001170310"/>
    </source>
</evidence>
<keyword evidence="5" id="KW-0521">NADP</keyword>
<dbReference type="EMBL" id="JAUOQO010000001">
    <property type="protein sequence ID" value="MDO6572683.1"/>
    <property type="molecule type" value="Genomic_DNA"/>
</dbReference>
<sequence>MSNMNQTIIDAFNFRHATKQFDPEKIIPKEDFETILEAGRLSPSSLGLEPWKFVVVQNKVLRDKLKPYSWGAQKQLDSASHFVIVLARKNVTSQSQFVQDLVKGVKGYKESTLPAVYEKFDNFQTNFHINDSERTLFDWASKQTYIALANMMTSAALLGIDSCPMEGFDLDEVTALLKDEGILDTDHFGISVMAAFGYRADEPPHGKVRQNYNDVIEWFE</sequence>
<keyword evidence="4" id="KW-0288">FMN</keyword>
<dbReference type="PANTHER" id="PTHR23026:SF125">
    <property type="entry name" value="OXYGEN-INSENSITIVE NAD(P)H NITROREDUCTASE"/>
    <property type="match status" value="1"/>
</dbReference>
<evidence type="ECO:0000256" key="2">
    <source>
        <dbReference type="ARBA" id="ARBA00007118"/>
    </source>
</evidence>
<evidence type="ECO:0000256" key="1">
    <source>
        <dbReference type="ARBA" id="ARBA00001917"/>
    </source>
</evidence>
<dbReference type="InterPro" id="IPR033878">
    <property type="entry name" value="NfsB-like"/>
</dbReference>
<keyword evidence="3" id="KW-0285">Flavoprotein</keyword>
<gene>
    <name evidence="9" type="ORF">Q4528_00765</name>
</gene>
<dbReference type="GO" id="GO:0005829">
    <property type="term" value="C:cytosol"/>
    <property type="evidence" value="ECO:0007669"/>
    <property type="project" value="TreeGrafter"/>
</dbReference>
<dbReference type="Pfam" id="PF00881">
    <property type="entry name" value="Nitroreductase"/>
    <property type="match status" value="1"/>
</dbReference>
<dbReference type="CDD" id="cd02149">
    <property type="entry name" value="NfsB-like"/>
    <property type="match status" value="1"/>
</dbReference>
<dbReference type="GO" id="GO:0046256">
    <property type="term" value="P:2,4,6-trinitrotoluene catabolic process"/>
    <property type="evidence" value="ECO:0007669"/>
    <property type="project" value="TreeGrafter"/>
</dbReference>
<evidence type="ECO:0000313" key="9">
    <source>
        <dbReference type="EMBL" id="MDO6572683.1"/>
    </source>
</evidence>
<comment type="caution">
    <text evidence="9">The sequence shown here is derived from an EMBL/GenBank/DDBJ whole genome shotgun (WGS) entry which is preliminary data.</text>
</comment>
<keyword evidence="10" id="KW-1185">Reference proteome</keyword>
<dbReference type="Proteomes" id="UP001170310">
    <property type="component" value="Unassembled WGS sequence"/>
</dbReference>
<organism evidence="9 10">
    <name type="scientific">Staphylococcus pasteuri_A</name>
    <dbReference type="NCBI Taxonomy" id="3062664"/>
    <lineage>
        <taxon>Bacteria</taxon>
        <taxon>Bacillati</taxon>
        <taxon>Bacillota</taxon>
        <taxon>Bacilli</taxon>
        <taxon>Bacillales</taxon>
        <taxon>Staphylococcaceae</taxon>
        <taxon>Staphylococcus</taxon>
    </lineage>
</organism>
<dbReference type="PANTHER" id="PTHR23026">
    <property type="entry name" value="NADPH NITROREDUCTASE"/>
    <property type="match status" value="1"/>
</dbReference>